<keyword evidence="4" id="KW-0472">Membrane</keyword>
<organism evidence="6">
    <name type="scientific">marine sediment metagenome</name>
    <dbReference type="NCBI Taxonomy" id="412755"/>
    <lineage>
        <taxon>unclassified sequences</taxon>
        <taxon>metagenomes</taxon>
        <taxon>ecological metagenomes</taxon>
    </lineage>
</organism>
<evidence type="ECO:0000259" key="5">
    <source>
        <dbReference type="Pfam" id="PF00496"/>
    </source>
</evidence>
<dbReference type="InterPro" id="IPR039424">
    <property type="entry name" value="SBP_5"/>
</dbReference>
<keyword evidence="2" id="KW-0813">Transport</keyword>
<reference evidence="6" key="1">
    <citation type="journal article" date="2014" name="Front. Microbiol.">
        <title>High frequency of phylogenetically diverse reductive dehalogenase-homologous genes in deep subseafloor sedimentary metagenomes.</title>
        <authorList>
            <person name="Kawai M."/>
            <person name="Futagami T."/>
            <person name="Toyoda A."/>
            <person name="Takaki Y."/>
            <person name="Nishi S."/>
            <person name="Hori S."/>
            <person name="Arai W."/>
            <person name="Tsubouchi T."/>
            <person name="Morono Y."/>
            <person name="Uchiyama I."/>
            <person name="Ito T."/>
            <person name="Fujiyama A."/>
            <person name="Inagaki F."/>
            <person name="Takami H."/>
        </authorList>
    </citation>
    <scope>NUCLEOTIDE SEQUENCE</scope>
    <source>
        <strain evidence="6">Expedition CK06-06</strain>
    </source>
</reference>
<gene>
    <name evidence="6" type="ORF">S01H4_11169</name>
</gene>
<dbReference type="Gene3D" id="3.40.190.10">
    <property type="entry name" value="Periplasmic binding protein-like II"/>
    <property type="match status" value="1"/>
</dbReference>
<comment type="similarity">
    <text evidence="1">Belongs to the bacterial solute-binding protein 5 family.</text>
</comment>
<protein>
    <recommendedName>
        <fullName evidence="5">Solute-binding protein family 5 domain-containing protein</fullName>
    </recommendedName>
</protein>
<keyword evidence="4" id="KW-0812">Transmembrane</keyword>
<dbReference type="PANTHER" id="PTHR30290">
    <property type="entry name" value="PERIPLASMIC BINDING COMPONENT OF ABC TRANSPORTER"/>
    <property type="match status" value="1"/>
</dbReference>
<feature type="transmembrane region" description="Helical" evidence="4">
    <location>
        <begin position="12"/>
        <end position="31"/>
    </location>
</feature>
<dbReference type="EMBL" id="BART01004457">
    <property type="protein sequence ID" value="GAG71077.1"/>
    <property type="molecule type" value="Genomic_DNA"/>
</dbReference>
<dbReference type="PANTHER" id="PTHR30290:SF9">
    <property type="entry name" value="OLIGOPEPTIDE-BINDING PROTEIN APPA"/>
    <property type="match status" value="1"/>
</dbReference>
<feature type="domain" description="Solute-binding protein family 5" evidence="5">
    <location>
        <begin position="83"/>
        <end position="291"/>
    </location>
</feature>
<evidence type="ECO:0000256" key="3">
    <source>
        <dbReference type="ARBA" id="ARBA00022729"/>
    </source>
</evidence>
<sequence>SDLNMEKKQYITIGIVAIIAIAGVSGVVVYMNMPKGGKFVFGVMYGPVDLDPHQAWDSASIDVIHAVVEGLLDVDVADPDLAIIPNLATSYSWSTDSKEITFVLRQGVKFHDGTDFDATAVKWNFDRLYGLIDEIQIAELWVLPSHEWIIKETVVVDTYTVKLVLNEPYAPLLGLLASWSAYFMSPAATNKTALIDTATGDLVGTGPYIYDGTEAEVEVSFTPNPNYWDGKPAVDDMIFAIITDADAKNAALLTGEISLIDSAMLSMIPTFEADPNIQVVDAAPSLSIQYL</sequence>
<evidence type="ECO:0000256" key="1">
    <source>
        <dbReference type="ARBA" id="ARBA00005695"/>
    </source>
</evidence>
<accession>X1ANU9</accession>
<dbReference type="Gene3D" id="3.90.76.10">
    <property type="entry name" value="Dipeptide-binding Protein, Domain 1"/>
    <property type="match status" value="1"/>
</dbReference>
<name>X1ANU9_9ZZZZ</name>
<evidence type="ECO:0000313" key="6">
    <source>
        <dbReference type="EMBL" id="GAG71077.1"/>
    </source>
</evidence>
<dbReference type="Pfam" id="PF00496">
    <property type="entry name" value="SBP_bac_5"/>
    <property type="match status" value="1"/>
</dbReference>
<evidence type="ECO:0000256" key="4">
    <source>
        <dbReference type="SAM" id="Phobius"/>
    </source>
</evidence>
<feature type="non-terminal residue" evidence="6">
    <location>
        <position position="1"/>
    </location>
</feature>
<comment type="caution">
    <text evidence="6">The sequence shown here is derived from an EMBL/GenBank/DDBJ whole genome shotgun (WGS) entry which is preliminary data.</text>
</comment>
<dbReference type="GO" id="GO:0015833">
    <property type="term" value="P:peptide transport"/>
    <property type="evidence" value="ECO:0007669"/>
    <property type="project" value="TreeGrafter"/>
</dbReference>
<evidence type="ECO:0000256" key="2">
    <source>
        <dbReference type="ARBA" id="ARBA00022448"/>
    </source>
</evidence>
<dbReference type="AlphaFoldDB" id="X1ANU9"/>
<dbReference type="InterPro" id="IPR000914">
    <property type="entry name" value="SBP_5_dom"/>
</dbReference>
<keyword evidence="3" id="KW-0732">Signal</keyword>
<feature type="non-terminal residue" evidence="6">
    <location>
        <position position="291"/>
    </location>
</feature>
<dbReference type="SUPFAM" id="SSF53850">
    <property type="entry name" value="Periplasmic binding protein-like II"/>
    <property type="match status" value="1"/>
</dbReference>
<keyword evidence="4" id="KW-1133">Transmembrane helix</keyword>
<dbReference type="GO" id="GO:1904680">
    <property type="term" value="F:peptide transmembrane transporter activity"/>
    <property type="evidence" value="ECO:0007669"/>
    <property type="project" value="TreeGrafter"/>
</dbReference>
<proteinExistence type="inferred from homology"/>